<gene>
    <name evidence="1" type="ORF">PUN28_006808</name>
</gene>
<dbReference type="Proteomes" id="UP001430953">
    <property type="component" value="Unassembled WGS sequence"/>
</dbReference>
<dbReference type="EMBL" id="JADYXP020000006">
    <property type="protein sequence ID" value="KAL0121543.1"/>
    <property type="molecule type" value="Genomic_DNA"/>
</dbReference>
<sequence length="154" mass="17936">MESRCVDRCKRESSPATKALRDDFSPMRISLEYFFFFSFFFQDAKPSWIPFPFAHANINSQLEMLVLRHFEVSECNVNDNEINATTLKGTLPRTRLIRAVSRRNIHAEIILPRTEIRTRQNYSDFNPCFVYRSRGRVSTGTGGQEIGKKKNFCV</sequence>
<evidence type="ECO:0000313" key="1">
    <source>
        <dbReference type="EMBL" id="KAL0121543.1"/>
    </source>
</evidence>
<comment type="caution">
    <text evidence="1">The sequence shown here is derived from an EMBL/GenBank/DDBJ whole genome shotgun (WGS) entry which is preliminary data.</text>
</comment>
<protein>
    <submittedName>
        <fullName evidence="1">Uncharacterized protein</fullName>
    </submittedName>
</protein>
<accession>A0AAW2G0E4</accession>
<keyword evidence="2" id="KW-1185">Reference proteome</keyword>
<organism evidence="1 2">
    <name type="scientific">Cardiocondyla obscurior</name>
    <dbReference type="NCBI Taxonomy" id="286306"/>
    <lineage>
        <taxon>Eukaryota</taxon>
        <taxon>Metazoa</taxon>
        <taxon>Ecdysozoa</taxon>
        <taxon>Arthropoda</taxon>
        <taxon>Hexapoda</taxon>
        <taxon>Insecta</taxon>
        <taxon>Pterygota</taxon>
        <taxon>Neoptera</taxon>
        <taxon>Endopterygota</taxon>
        <taxon>Hymenoptera</taxon>
        <taxon>Apocrita</taxon>
        <taxon>Aculeata</taxon>
        <taxon>Formicoidea</taxon>
        <taxon>Formicidae</taxon>
        <taxon>Myrmicinae</taxon>
        <taxon>Cardiocondyla</taxon>
    </lineage>
</organism>
<name>A0AAW2G0E4_9HYME</name>
<reference evidence="1 2" key="1">
    <citation type="submission" date="2023-03" db="EMBL/GenBank/DDBJ databases">
        <title>High recombination rates correlate with genetic variation in Cardiocondyla obscurior ants.</title>
        <authorList>
            <person name="Errbii M."/>
        </authorList>
    </citation>
    <scope>NUCLEOTIDE SEQUENCE [LARGE SCALE GENOMIC DNA]</scope>
    <source>
        <strain evidence="1">Alpha-2009</strain>
        <tissue evidence="1">Whole body</tissue>
    </source>
</reference>
<proteinExistence type="predicted"/>
<dbReference type="AlphaFoldDB" id="A0AAW2G0E4"/>
<evidence type="ECO:0000313" key="2">
    <source>
        <dbReference type="Proteomes" id="UP001430953"/>
    </source>
</evidence>